<accession>A0A139M9W7</accession>
<comment type="caution">
    <text evidence="7">The sequence shown here is derived from an EMBL/GenBank/DDBJ whole genome shotgun (WGS) entry which is preliminary data.</text>
</comment>
<feature type="transmembrane region" description="Helical" evidence="6">
    <location>
        <begin position="94"/>
        <end position="120"/>
    </location>
</feature>
<evidence type="ECO:0000256" key="2">
    <source>
        <dbReference type="ARBA" id="ARBA00022475"/>
    </source>
</evidence>
<dbReference type="PATRIC" id="fig|1303.76.peg.862"/>
<keyword evidence="3 6" id="KW-0812">Transmembrane</keyword>
<dbReference type="Proteomes" id="UP000070541">
    <property type="component" value="Unassembled WGS sequence"/>
</dbReference>
<evidence type="ECO:0000256" key="3">
    <source>
        <dbReference type="ARBA" id="ARBA00022692"/>
    </source>
</evidence>
<comment type="subcellular location">
    <subcellularLocation>
        <location evidence="1">Cell membrane</location>
        <topology evidence="1">Multi-pass membrane protein</topology>
    </subcellularLocation>
</comment>
<feature type="transmembrane region" description="Helical" evidence="6">
    <location>
        <begin position="64"/>
        <end position="82"/>
    </location>
</feature>
<evidence type="ECO:0000313" key="7">
    <source>
        <dbReference type="EMBL" id="KXT60459.1"/>
    </source>
</evidence>
<dbReference type="InterPro" id="IPR005538">
    <property type="entry name" value="LrgA/CidA"/>
</dbReference>
<sequence length="134" mass="15433">MQEFYFKEFEMKLYVQLMILFVISLIGEGISSFFHMPIPGSIIGLIILFLALQFKWLRTRHVNMVGNFLLANMTILFLPPAVGIMEKFDVIAPYLLPIVLIVFFAAVINIILIALVVQFIKRRFEGDYEKGDAK</sequence>
<dbReference type="EMBL" id="LQOG01000023">
    <property type="protein sequence ID" value="KXT60459.1"/>
    <property type="molecule type" value="Genomic_DNA"/>
</dbReference>
<proteinExistence type="predicted"/>
<evidence type="ECO:0000256" key="1">
    <source>
        <dbReference type="ARBA" id="ARBA00004651"/>
    </source>
</evidence>
<dbReference type="PANTHER" id="PTHR33931">
    <property type="entry name" value="HOLIN-LIKE PROTEIN CIDA-RELATED"/>
    <property type="match status" value="1"/>
</dbReference>
<dbReference type="Pfam" id="PF03788">
    <property type="entry name" value="LrgA"/>
    <property type="match status" value="1"/>
</dbReference>
<dbReference type="PANTHER" id="PTHR33931:SF2">
    <property type="entry name" value="HOLIN-LIKE PROTEIN CIDA"/>
    <property type="match status" value="1"/>
</dbReference>
<evidence type="ECO:0000256" key="4">
    <source>
        <dbReference type="ARBA" id="ARBA00022989"/>
    </source>
</evidence>
<evidence type="ECO:0000256" key="6">
    <source>
        <dbReference type="SAM" id="Phobius"/>
    </source>
</evidence>
<name>A0A139M9W7_STROR</name>
<keyword evidence="2" id="KW-1003">Cell membrane</keyword>
<dbReference type="AlphaFoldDB" id="A0A139M9W7"/>
<organism evidence="7 8">
    <name type="scientific">Streptococcus oralis</name>
    <dbReference type="NCBI Taxonomy" id="1303"/>
    <lineage>
        <taxon>Bacteria</taxon>
        <taxon>Bacillati</taxon>
        <taxon>Bacillota</taxon>
        <taxon>Bacilli</taxon>
        <taxon>Lactobacillales</taxon>
        <taxon>Streptococcaceae</taxon>
        <taxon>Streptococcus</taxon>
    </lineage>
</organism>
<protein>
    <submittedName>
        <fullName evidence="7">Antiholin-like protein LrgA</fullName>
    </submittedName>
</protein>
<gene>
    <name evidence="7" type="ORF">SORDD05_00828</name>
</gene>
<evidence type="ECO:0000256" key="5">
    <source>
        <dbReference type="ARBA" id="ARBA00023136"/>
    </source>
</evidence>
<keyword evidence="5 6" id="KW-0472">Membrane</keyword>
<evidence type="ECO:0000313" key="8">
    <source>
        <dbReference type="Proteomes" id="UP000070541"/>
    </source>
</evidence>
<dbReference type="GO" id="GO:0005886">
    <property type="term" value="C:plasma membrane"/>
    <property type="evidence" value="ECO:0007669"/>
    <property type="project" value="UniProtKB-SubCell"/>
</dbReference>
<feature type="transmembrane region" description="Helical" evidence="6">
    <location>
        <begin position="12"/>
        <end position="30"/>
    </location>
</feature>
<reference evidence="7 8" key="1">
    <citation type="submission" date="2016-01" db="EMBL/GenBank/DDBJ databases">
        <title>Highly variable Streptococcus oralis are common among viridans streptococci isolated from primates.</title>
        <authorList>
            <person name="Denapaite D."/>
            <person name="Rieger M."/>
            <person name="Koendgen S."/>
            <person name="Brueckner R."/>
            <person name="Ochigava I."/>
            <person name="Kappeler P."/>
            <person name="Maetz-Rensing K."/>
            <person name="Leendertz F."/>
            <person name="Hakenbeck R."/>
        </authorList>
    </citation>
    <scope>NUCLEOTIDE SEQUENCE [LARGE SCALE GENOMIC DNA]</scope>
    <source>
        <strain evidence="7 8">DD05</strain>
    </source>
</reference>
<feature type="transmembrane region" description="Helical" evidence="6">
    <location>
        <begin position="36"/>
        <end position="52"/>
    </location>
</feature>
<keyword evidence="4 6" id="KW-1133">Transmembrane helix</keyword>